<reference evidence="1" key="1">
    <citation type="submission" date="2017-09" db="EMBL/GenBank/DDBJ databases">
        <title>FDA dAtabase for Regulatory Grade micrObial Sequences (FDA-ARGOS): Supporting development and validation of Infectious Disease Dx tests.</title>
        <authorList>
            <person name="Minogue T."/>
            <person name="Wolcott M."/>
            <person name="Wasieloski L."/>
            <person name="Aguilar W."/>
            <person name="Moore D."/>
            <person name="Tallon L.J."/>
            <person name="Sadzewicz L."/>
            <person name="Ott S."/>
            <person name="Zhao X."/>
            <person name="Nagaraj S."/>
            <person name="Vavikolanu K."/>
            <person name="Aluvathingal J."/>
            <person name="Nadendla S."/>
            <person name="Sichtig H."/>
        </authorList>
    </citation>
    <scope>NUCLEOTIDE SEQUENCE</scope>
    <source>
        <strain evidence="1">FDAARGOS_387</strain>
    </source>
</reference>
<evidence type="ECO:0000313" key="1">
    <source>
        <dbReference type="EMBL" id="PHI28996.1"/>
    </source>
</evidence>
<accession>A0A2C6DCT4</accession>
<gene>
    <name evidence="1" type="ORF">CRN84_06535</name>
    <name evidence="2" type="ORF">NCTC12282_02070</name>
</gene>
<evidence type="ECO:0000313" key="3">
    <source>
        <dbReference type="Proteomes" id="UP000224974"/>
    </source>
</evidence>
<dbReference type="OrthoDB" id="6636511at2"/>
<organism evidence="1 3">
    <name type="scientific">Budvicia aquatica</name>
    <dbReference type="NCBI Taxonomy" id="82979"/>
    <lineage>
        <taxon>Bacteria</taxon>
        <taxon>Pseudomonadati</taxon>
        <taxon>Pseudomonadota</taxon>
        <taxon>Gammaproteobacteria</taxon>
        <taxon>Enterobacterales</taxon>
        <taxon>Budviciaceae</taxon>
        <taxon>Budvicia</taxon>
    </lineage>
</organism>
<proteinExistence type="predicted"/>
<dbReference type="Proteomes" id="UP000373449">
    <property type="component" value="Unassembled WGS sequence"/>
</dbReference>
<dbReference type="AlphaFoldDB" id="A0A2C6DCT4"/>
<protein>
    <submittedName>
        <fullName evidence="1">Uncharacterized protein</fullName>
    </submittedName>
</protein>
<evidence type="ECO:0000313" key="4">
    <source>
        <dbReference type="Proteomes" id="UP000373449"/>
    </source>
</evidence>
<dbReference type="RefSeq" id="WP_029096128.1">
    <property type="nucleotide sequence ID" value="NZ_CAADJA010000002.1"/>
</dbReference>
<dbReference type="EMBL" id="PDDX01000001">
    <property type="protein sequence ID" value="PHI28996.1"/>
    <property type="molecule type" value="Genomic_DNA"/>
</dbReference>
<reference evidence="2 4" key="3">
    <citation type="submission" date="2019-03" db="EMBL/GenBank/DDBJ databases">
        <authorList>
            <consortium name="Pathogen Informatics"/>
        </authorList>
    </citation>
    <scope>NUCLEOTIDE SEQUENCE [LARGE SCALE GENOMIC DNA]</scope>
    <source>
        <strain evidence="2 4">NCTC12282</strain>
    </source>
</reference>
<sequence>MTLSIHVPIIRNNSEGLASTNPLALMLTQEAALDYLLKHARMCHPNEALTYRIARYELLEELACFTYIGQTHYHLVLVDGLPGTLEAIVRQ</sequence>
<name>A0A2C6DCT4_9GAMM</name>
<evidence type="ECO:0000313" key="2">
    <source>
        <dbReference type="EMBL" id="VFS47135.1"/>
    </source>
</evidence>
<dbReference type="EMBL" id="CAADJA010000002">
    <property type="protein sequence ID" value="VFS47135.1"/>
    <property type="molecule type" value="Genomic_DNA"/>
</dbReference>
<dbReference type="Proteomes" id="UP000224974">
    <property type="component" value="Unassembled WGS sequence"/>
</dbReference>
<reference evidence="3" key="2">
    <citation type="submission" date="2017-09" db="EMBL/GenBank/DDBJ databases">
        <title>FDA dAtabase for Regulatory Grade micrObial Sequences (FDA-ARGOS): Supporting development and validation of Infectious Disease Dx tests.</title>
        <authorList>
            <person name="Minogue T."/>
            <person name="Wolcott M."/>
            <person name="Wasieloski L."/>
            <person name="Aguilar W."/>
            <person name="Moore D."/>
            <person name="Tallon L."/>
            <person name="Sadzewicz L."/>
            <person name="Ott S."/>
            <person name="Zhao X."/>
            <person name="Nagaraj S."/>
            <person name="Vavikolanu K."/>
            <person name="Aluvathingal J."/>
            <person name="Nadendla S."/>
            <person name="Sichtig H."/>
        </authorList>
    </citation>
    <scope>NUCLEOTIDE SEQUENCE [LARGE SCALE GENOMIC DNA]</scope>
    <source>
        <strain evidence="3">FDAARGOS_387</strain>
    </source>
</reference>
<keyword evidence="3" id="KW-1185">Reference proteome</keyword>